<dbReference type="PANTHER" id="PTHR43673:SF2">
    <property type="entry name" value="NITROREDUCTASE"/>
    <property type="match status" value="1"/>
</dbReference>
<evidence type="ECO:0000256" key="5">
    <source>
        <dbReference type="ARBA" id="ARBA00022857"/>
    </source>
</evidence>
<comment type="cofactor">
    <cofactor evidence="1">
        <name>FMN</name>
        <dbReference type="ChEBI" id="CHEBI:58210"/>
    </cofactor>
</comment>
<dbReference type="InterPro" id="IPR029479">
    <property type="entry name" value="Nitroreductase"/>
</dbReference>
<comment type="similarity">
    <text evidence="2">Belongs to the nitroreductase family.</text>
</comment>
<protein>
    <submittedName>
        <fullName evidence="8">Nitroreductase/dihydropteridine reductase</fullName>
    </submittedName>
</protein>
<name>A0A3L9YUN9_9FLAO</name>
<evidence type="ECO:0000256" key="1">
    <source>
        <dbReference type="ARBA" id="ARBA00001917"/>
    </source>
</evidence>
<evidence type="ECO:0000256" key="6">
    <source>
        <dbReference type="ARBA" id="ARBA00023002"/>
    </source>
</evidence>
<proteinExistence type="inferred from homology"/>
<reference evidence="8 9" key="1">
    <citation type="submission" date="2018-10" db="EMBL/GenBank/DDBJ databases">
        <title>Genomic Encyclopedia of Archaeal and Bacterial Type Strains, Phase II (KMG-II): from individual species to whole genera.</title>
        <authorList>
            <person name="Goeker M."/>
        </authorList>
    </citation>
    <scope>NUCLEOTIDE SEQUENCE [LARGE SCALE GENOMIC DNA]</scope>
    <source>
        <strain evidence="8 9">DSM 23424</strain>
    </source>
</reference>
<evidence type="ECO:0000256" key="4">
    <source>
        <dbReference type="ARBA" id="ARBA00022643"/>
    </source>
</evidence>
<evidence type="ECO:0000256" key="2">
    <source>
        <dbReference type="ARBA" id="ARBA00007118"/>
    </source>
</evidence>
<keyword evidence="3" id="KW-0285">Flavoprotein</keyword>
<evidence type="ECO:0000256" key="3">
    <source>
        <dbReference type="ARBA" id="ARBA00022630"/>
    </source>
</evidence>
<dbReference type="Proteomes" id="UP000271339">
    <property type="component" value="Unassembled WGS sequence"/>
</dbReference>
<dbReference type="NCBIfam" id="NF008275">
    <property type="entry name" value="PRK11053.1"/>
    <property type="match status" value="1"/>
</dbReference>
<feature type="domain" description="Nitroreductase" evidence="7">
    <location>
        <begin position="9"/>
        <end position="193"/>
    </location>
</feature>
<sequence>MNLIDISNKRYSAKEFDASKKISEEHFEQIKGVLRLSPSSTNMQPWHFIIANTSEGKERVSKATEGFFSFNKPKVMDASHVIVFCARTDADETYMRHLLEQEDKDGRYAKQEFKDQMHAGRKVFADLHRYDFKDLQHWLEKQVYLNMGSLLLGVAALGIDAVPMEGVDLKALDTEFGLRKKGFTALAVVSLGYRKATDFNAALPKSRLPEAEIMTQLA</sequence>
<gene>
    <name evidence="8" type="ORF">BXY75_1251</name>
</gene>
<accession>A0A3L9YUN9</accession>
<keyword evidence="9" id="KW-1185">Reference proteome</keyword>
<dbReference type="PANTHER" id="PTHR43673">
    <property type="entry name" value="NAD(P)H NITROREDUCTASE YDGI-RELATED"/>
    <property type="match status" value="1"/>
</dbReference>
<dbReference type="GO" id="GO:0016491">
    <property type="term" value="F:oxidoreductase activity"/>
    <property type="evidence" value="ECO:0007669"/>
    <property type="project" value="UniProtKB-KW"/>
</dbReference>
<organism evidence="8 9">
    <name type="scientific">Ulvibacter antarcticus</name>
    <dbReference type="NCBI Taxonomy" id="442714"/>
    <lineage>
        <taxon>Bacteria</taxon>
        <taxon>Pseudomonadati</taxon>
        <taxon>Bacteroidota</taxon>
        <taxon>Flavobacteriia</taxon>
        <taxon>Flavobacteriales</taxon>
        <taxon>Flavobacteriaceae</taxon>
        <taxon>Ulvibacter</taxon>
    </lineage>
</organism>
<dbReference type="AlphaFoldDB" id="A0A3L9YUN9"/>
<dbReference type="CDD" id="cd02149">
    <property type="entry name" value="NfsB-like"/>
    <property type="match status" value="1"/>
</dbReference>
<keyword evidence="4" id="KW-0288">FMN</keyword>
<dbReference type="InterPro" id="IPR033878">
    <property type="entry name" value="NfsB-like"/>
</dbReference>
<evidence type="ECO:0000313" key="8">
    <source>
        <dbReference type="EMBL" id="RMA64376.1"/>
    </source>
</evidence>
<dbReference type="RefSeq" id="WP_121906825.1">
    <property type="nucleotide sequence ID" value="NZ_REFC01000012.1"/>
</dbReference>
<dbReference type="Gene3D" id="3.40.109.10">
    <property type="entry name" value="NADH Oxidase"/>
    <property type="match status" value="1"/>
</dbReference>
<dbReference type="OrthoDB" id="9809288at2"/>
<comment type="caution">
    <text evidence="8">The sequence shown here is derived from an EMBL/GenBank/DDBJ whole genome shotgun (WGS) entry which is preliminary data.</text>
</comment>
<evidence type="ECO:0000313" key="9">
    <source>
        <dbReference type="Proteomes" id="UP000271339"/>
    </source>
</evidence>
<keyword evidence="6" id="KW-0560">Oxidoreductase</keyword>
<keyword evidence="5" id="KW-0521">NADP</keyword>
<dbReference type="SUPFAM" id="SSF55469">
    <property type="entry name" value="FMN-dependent nitroreductase-like"/>
    <property type="match status" value="1"/>
</dbReference>
<evidence type="ECO:0000259" key="7">
    <source>
        <dbReference type="Pfam" id="PF00881"/>
    </source>
</evidence>
<dbReference type="Pfam" id="PF00881">
    <property type="entry name" value="Nitroreductase"/>
    <property type="match status" value="1"/>
</dbReference>
<dbReference type="EMBL" id="REFC01000012">
    <property type="protein sequence ID" value="RMA64376.1"/>
    <property type="molecule type" value="Genomic_DNA"/>
</dbReference>
<dbReference type="InterPro" id="IPR000415">
    <property type="entry name" value="Nitroreductase-like"/>
</dbReference>